<dbReference type="Gene3D" id="3.40.50.2000">
    <property type="entry name" value="Glycogen Phosphorylase B"/>
    <property type="match status" value="2"/>
</dbReference>
<dbReference type="RefSeq" id="WP_204466158.1">
    <property type="nucleotide sequence ID" value="NZ_JAFBCV010000005.1"/>
</dbReference>
<evidence type="ECO:0000256" key="1">
    <source>
        <dbReference type="ARBA" id="ARBA00022676"/>
    </source>
</evidence>
<evidence type="ECO:0000313" key="6">
    <source>
        <dbReference type="Proteomes" id="UP001179280"/>
    </source>
</evidence>
<sequence>MSKTICFLVAEHPFLDARIFQKEAKSLVRKGYNVTMIIPRREGFLFDIDGSLLTDCFLETSFMHEGVRIIAYDPPRAKRQIARQLYYAKSGKLDPLPSPLTTLGVELQADLYHAHEFSSCYDALMIKRVLNQRKQRTRIIYDSHELVPDALEKMSRITRVKMTELLEQMFKELDTVITVSKSIQQRYEQMNAIVPVEVLFNSPLLSPFEQKNKDDHSPLVLGYVGRMDEDKGSLARLIQIVEYANRFINLRVKVIGGLAEPARNRVPEHIRKKIDWVGWVPYEKLAEELRDIDIGWIDIKTENSLNRMYSMPNKFFSYLERGIPPLVNRGKDMKAFISEYQCGFVLEENASPVDFAKALIRLNEDRAQITERGLRARKVMEERYGWEKMEQHLYEIYERLLSEPAKR</sequence>
<comment type="caution">
    <text evidence="5">The sequence shown here is derived from an EMBL/GenBank/DDBJ whole genome shotgun (WGS) entry which is preliminary data.</text>
</comment>
<dbReference type="PANTHER" id="PTHR12526">
    <property type="entry name" value="GLYCOSYLTRANSFERASE"/>
    <property type="match status" value="1"/>
</dbReference>
<proteinExistence type="predicted"/>
<dbReference type="Proteomes" id="UP001179280">
    <property type="component" value="Unassembled WGS sequence"/>
</dbReference>
<feature type="domain" description="Glycosyl transferase family 1" evidence="3">
    <location>
        <begin position="210"/>
        <end position="368"/>
    </location>
</feature>
<accession>A0ABS2STM0</accession>
<gene>
    <name evidence="5" type="ORF">JOC54_002121</name>
</gene>
<dbReference type="InterPro" id="IPR001296">
    <property type="entry name" value="Glyco_trans_1"/>
</dbReference>
<evidence type="ECO:0000256" key="2">
    <source>
        <dbReference type="ARBA" id="ARBA00022679"/>
    </source>
</evidence>
<evidence type="ECO:0000259" key="4">
    <source>
        <dbReference type="Pfam" id="PF13439"/>
    </source>
</evidence>
<keyword evidence="1" id="KW-0328">Glycosyltransferase</keyword>
<protein>
    <submittedName>
        <fullName evidence="5">Glycosyltransferase involved in cell wall biosynthesis</fullName>
    </submittedName>
</protein>
<name>A0ABS2STM0_9BACI</name>
<dbReference type="PANTHER" id="PTHR12526:SF629">
    <property type="entry name" value="TEICHURONIC ACID BIOSYNTHESIS GLYCOSYLTRANSFERASE TUAH-RELATED"/>
    <property type="match status" value="1"/>
</dbReference>
<keyword evidence="2" id="KW-0808">Transferase</keyword>
<evidence type="ECO:0000259" key="3">
    <source>
        <dbReference type="Pfam" id="PF00534"/>
    </source>
</evidence>
<organism evidence="5 6">
    <name type="scientific">Shouchella xiaoxiensis</name>
    <dbReference type="NCBI Taxonomy" id="766895"/>
    <lineage>
        <taxon>Bacteria</taxon>
        <taxon>Bacillati</taxon>
        <taxon>Bacillota</taxon>
        <taxon>Bacilli</taxon>
        <taxon>Bacillales</taxon>
        <taxon>Bacillaceae</taxon>
        <taxon>Shouchella</taxon>
    </lineage>
</organism>
<dbReference type="EMBL" id="JAFBCV010000005">
    <property type="protein sequence ID" value="MBM7838862.1"/>
    <property type="molecule type" value="Genomic_DNA"/>
</dbReference>
<evidence type="ECO:0000313" key="5">
    <source>
        <dbReference type="EMBL" id="MBM7838862.1"/>
    </source>
</evidence>
<keyword evidence="6" id="KW-1185">Reference proteome</keyword>
<reference evidence="5" key="1">
    <citation type="submission" date="2021-01" db="EMBL/GenBank/DDBJ databases">
        <title>Genomic Encyclopedia of Type Strains, Phase IV (KMG-IV): sequencing the most valuable type-strain genomes for metagenomic binning, comparative biology and taxonomic classification.</title>
        <authorList>
            <person name="Goeker M."/>
        </authorList>
    </citation>
    <scope>NUCLEOTIDE SEQUENCE</scope>
    <source>
        <strain evidence="5">DSM 21943</strain>
    </source>
</reference>
<dbReference type="SUPFAM" id="SSF53756">
    <property type="entry name" value="UDP-Glycosyltransferase/glycogen phosphorylase"/>
    <property type="match status" value="1"/>
</dbReference>
<dbReference type="InterPro" id="IPR028098">
    <property type="entry name" value="Glyco_trans_4-like_N"/>
</dbReference>
<dbReference type="Pfam" id="PF13439">
    <property type="entry name" value="Glyco_transf_4"/>
    <property type="match status" value="1"/>
</dbReference>
<feature type="domain" description="Glycosyltransferase subfamily 4-like N-terminal" evidence="4">
    <location>
        <begin position="24"/>
        <end position="198"/>
    </location>
</feature>
<dbReference type="Pfam" id="PF00534">
    <property type="entry name" value="Glycos_transf_1"/>
    <property type="match status" value="1"/>
</dbReference>